<gene>
    <name evidence="1" type="ORF">BN1723_020432</name>
</gene>
<organism evidence="1 2">
    <name type="scientific">Verticillium longisporum</name>
    <name type="common">Verticillium dahliae var. longisporum</name>
    <dbReference type="NCBI Taxonomy" id="100787"/>
    <lineage>
        <taxon>Eukaryota</taxon>
        <taxon>Fungi</taxon>
        <taxon>Dikarya</taxon>
        <taxon>Ascomycota</taxon>
        <taxon>Pezizomycotina</taxon>
        <taxon>Sordariomycetes</taxon>
        <taxon>Hypocreomycetidae</taxon>
        <taxon>Glomerellales</taxon>
        <taxon>Plectosphaerellaceae</taxon>
        <taxon>Verticillium</taxon>
    </lineage>
</organism>
<feature type="non-terminal residue" evidence="1">
    <location>
        <position position="1"/>
    </location>
</feature>
<dbReference type="EMBL" id="CVQI01037088">
    <property type="protein sequence ID" value="CRK47904.1"/>
    <property type="molecule type" value="Genomic_DNA"/>
</dbReference>
<protein>
    <submittedName>
        <fullName evidence="1">Uncharacterized protein</fullName>
    </submittedName>
</protein>
<sequence length="8" mass="812">HVSGGEVK</sequence>
<accession>A0A0G4NN93</accession>
<evidence type="ECO:0000313" key="1">
    <source>
        <dbReference type="EMBL" id="CRK47904.1"/>
    </source>
</evidence>
<proteinExistence type="predicted"/>
<dbReference type="Proteomes" id="UP000045706">
    <property type="component" value="Unassembled WGS sequence"/>
</dbReference>
<reference evidence="2" key="1">
    <citation type="submission" date="2015-05" db="EMBL/GenBank/DDBJ databases">
        <authorList>
            <person name="Fogelqvist Johan"/>
        </authorList>
    </citation>
    <scope>NUCLEOTIDE SEQUENCE [LARGE SCALE GENOMIC DNA]</scope>
</reference>
<evidence type="ECO:0000313" key="2">
    <source>
        <dbReference type="Proteomes" id="UP000045706"/>
    </source>
</evidence>
<name>A0A0G4NN93_VERLO</name>